<evidence type="ECO:0000256" key="4">
    <source>
        <dbReference type="ARBA" id="ARBA00016507"/>
    </source>
</evidence>
<evidence type="ECO:0000259" key="11">
    <source>
        <dbReference type="Pfam" id="PF02108"/>
    </source>
</evidence>
<dbReference type="GO" id="GO:0005829">
    <property type="term" value="C:cytosol"/>
    <property type="evidence" value="ECO:0007669"/>
    <property type="project" value="TreeGrafter"/>
</dbReference>
<evidence type="ECO:0000256" key="10">
    <source>
        <dbReference type="SAM" id="MobiDB-lite"/>
    </source>
</evidence>
<name>A0A1I3A4X1_9GAMM</name>
<evidence type="ECO:0000256" key="9">
    <source>
        <dbReference type="ARBA" id="ARBA00023225"/>
    </source>
</evidence>
<dbReference type="GO" id="GO:0044781">
    <property type="term" value="P:bacterial-type flagellum organization"/>
    <property type="evidence" value="ECO:0007669"/>
    <property type="project" value="UniProtKB-KW"/>
</dbReference>
<keyword evidence="8" id="KW-0653">Protein transport</keyword>
<dbReference type="RefSeq" id="WP_092844612.1">
    <property type="nucleotide sequence ID" value="NZ_FOPY01000004.1"/>
</dbReference>
<keyword evidence="6" id="KW-0963">Cytoplasm</keyword>
<dbReference type="GO" id="GO:0009288">
    <property type="term" value="C:bacterial-type flagellum"/>
    <property type="evidence" value="ECO:0007669"/>
    <property type="project" value="InterPro"/>
</dbReference>
<dbReference type="AlphaFoldDB" id="A0A1I3A4X1"/>
<comment type="function">
    <text evidence="1">Needed for flagellar regrowth and assembly.</text>
</comment>
<evidence type="ECO:0000256" key="6">
    <source>
        <dbReference type="ARBA" id="ARBA00022490"/>
    </source>
</evidence>
<evidence type="ECO:0000256" key="7">
    <source>
        <dbReference type="ARBA" id="ARBA00022795"/>
    </source>
</evidence>
<proteinExistence type="inferred from homology"/>
<dbReference type="GO" id="GO:0071973">
    <property type="term" value="P:bacterial-type flagellum-dependent cell motility"/>
    <property type="evidence" value="ECO:0007669"/>
    <property type="project" value="InterPro"/>
</dbReference>
<dbReference type="Pfam" id="PF02108">
    <property type="entry name" value="FliH"/>
    <property type="match status" value="1"/>
</dbReference>
<evidence type="ECO:0000256" key="5">
    <source>
        <dbReference type="ARBA" id="ARBA00022448"/>
    </source>
</evidence>
<keyword evidence="12" id="KW-0969">Cilium</keyword>
<comment type="similarity">
    <text evidence="3">Belongs to the FliH family.</text>
</comment>
<evidence type="ECO:0000256" key="1">
    <source>
        <dbReference type="ARBA" id="ARBA00003041"/>
    </source>
</evidence>
<dbReference type="PANTHER" id="PTHR34982:SF1">
    <property type="entry name" value="FLAGELLAR ASSEMBLY PROTEIN FLIH"/>
    <property type="match status" value="1"/>
</dbReference>
<evidence type="ECO:0000313" key="13">
    <source>
        <dbReference type="Proteomes" id="UP000199040"/>
    </source>
</evidence>
<dbReference type="EMBL" id="FOPY01000004">
    <property type="protein sequence ID" value="SFH44960.1"/>
    <property type="molecule type" value="Genomic_DNA"/>
</dbReference>
<comment type="subcellular location">
    <subcellularLocation>
        <location evidence="2">Cytoplasm</location>
    </subcellularLocation>
</comment>
<evidence type="ECO:0000313" key="12">
    <source>
        <dbReference type="EMBL" id="SFH44960.1"/>
    </source>
</evidence>
<dbReference type="InterPro" id="IPR051472">
    <property type="entry name" value="T3SS_Stator/FliH"/>
</dbReference>
<feature type="domain" description="Flagellar assembly protein FliH/Type III secretion system HrpE" evidence="11">
    <location>
        <begin position="103"/>
        <end position="227"/>
    </location>
</feature>
<dbReference type="GO" id="GO:0003774">
    <property type="term" value="F:cytoskeletal motor activity"/>
    <property type="evidence" value="ECO:0007669"/>
    <property type="project" value="InterPro"/>
</dbReference>
<keyword evidence="12" id="KW-0966">Cell projection</keyword>
<evidence type="ECO:0000256" key="2">
    <source>
        <dbReference type="ARBA" id="ARBA00004496"/>
    </source>
</evidence>
<sequence length="245" mass="27684">MSERLVIPEHDVGDWRRWEMDELGTPEREQRRQRERSRQEAIRQQLFKRNAELEALREKARQEAYDAAYKAGFEEGRQAGYEKGLEEGRVAGEQELQRQTQQALAPLLPLAEGYREALDALDGDVAERLVDLALTTGRQLAGEALDAHPEVILDIVRELLHAEPSLSGRPRLWLHPADLTLVKGHLGAEFDAAGWQLQPDDTISRGGCRATSASGELDATLESRWESISRQVRRRHNDGHDEGQA</sequence>
<dbReference type="NCBIfam" id="NF004270">
    <property type="entry name" value="PRK05687.2-1"/>
    <property type="match status" value="1"/>
</dbReference>
<dbReference type="PANTHER" id="PTHR34982">
    <property type="entry name" value="YOP PROTEINS TRANSLOCATION PROTEIN L"/>
    <property type="match status" value="1"/>
</dbReference>
<keyword evidence="5" id="KW-0813">Transport</keyword>
<dbReference type="InterPro" id="IPR018035">
    <property type="entry name" value="Flagellar_FliH/T3SS_HrpE"/>
</dbReference>
<dbReference type="STRING" id="442341.SAMN04487959_104132"/>
<dbReference type="Proteomes" id="UP000199040">
    <property type="component" value="Unassembled WGS sequence"/>
</dbReference>
<keyword evidence="7" id="KW-1005">Bacterial flagellum biogenesis</keyword>
<organism evidence="12 13">
    <name type="scientific">Modicisalibacter xianhensis</name>
    <dbReference type="NCBI Taxonomy" id="442341"/>
    <lineage>
        <taxon>Bacteria</taxon>
        <taxon>Pseudomonadati</taxon>
        <taxon>Pseudomonadota</taxon>
        <taxon>Gammaproteobacteria</taxon>
        <taxon>Oceanospirillales</taxon>
        <taxon>Halomonadaceae</taxon>
        <taxon>Modicisalibacter</taxon>
    </lineage>
</organism>
<keyword evidence="9" id="KW-1006">Bacterial flagellum protein export</keyword>
<reference evidence="12 13" key="1">
    <citation type="submission" date="2016-10" db="EMBL/GenBank/DDBJ databases">
        <authorList>
            <person name="de Groot N.N."/>
        </authorList>
    </citation>
    <scope>NUCLEOTIDE SEQUENCE [LARGE SCALE GENOMIC DNA]</scope>
    <source>
        <strain evidence="12 13">CGMCC 1.6848</strain>
    </source>
</reference>
<keyword evidence="13" id="KW-1185">Reference proteome</keyword>
<dbReference type="InterPro" id="IPR000563">
    <property type="entry name" value="Flag_FliH"/>
</dbReference>
<evidence type="ECO:0000256" key="8">
    <source>
        <dbReference type="ARBA" id="ARBA00022927"/>
    </source>
</evidence>
<accession>A0A1I3A4X1</accession>
<keyword evidence="12" id="KW-0282">Flagellum</keyword>
<dbReference type="SUPFAM" id="SSF160527">
    <property type="entry name" value="V-type ATPase subunit E-like"/>
    <property type="match status" value="1"/>
</dbReference>
<evidence type="ECO:0000256" key="3">
    <source>
        <dbReference type="ARBA" id="ARBA00006602"/>
    </source>
</evidence>
<protein>
    <recommendedName>
        <fullName evidence="4">Flagellar assembly protein FliH</fullName>
    </recommendedName>
</protein>
<gene>
    <name evidence="12" type="ORF">SAMN04487959_104132</name>
</gene>
<feature type="region of interest" description="Disordered" evidence="10">
    <location>
        <begin position="19"/>
        <end position="38"/>
    </location>
</feature>
<dbReference type="PRINTS" id="PR01003">
    <property type="entry name" value="FLGFLIH"/>
</dbReference>
<dbReference type="GO" id="GO:0015031">
    <property type="term" value="P:protein transport"/>
    <property type="evidence" value="ECO:0007669"/>
    <property type="project" value="UniProtKB-KW"/>
</dbReference>